<feature type="domain" description="DUF2510" evidence="9">
    <location>
        <begin position="6"/>
        <end position="36"/>
    </location>
</feature>
<feature type="region of interest" description="Disordered" evidence="6">
    <location>
        <begin position="29"/>
        <end position="91"/>
    </location>
</feature>
<comment type="caution">
    <text evidence="10">The sequence shown here is derived from an EMBL/GenBank/DDBJ whole genome shotgun (WGS) entry which is preliminary data.</text>
</comment>
<feature type="transmembrane region" description="Helical" evidence="7">
    <location>
        <begin position="162"/>
        <end position="182"/>
    </location>
</feature>
<evidence type="ECO:0000256" key="4">
    <source>
        <dbReference type="ARBA" id="ARBA00022989"/>
    </source>
</evidence>
<dbReference type="InterPro" id="IPR051791">
    <property type="entry name" value="Pra-immunoreactive"/>
</dbReference>
<feature type="transmembrane region" description="Helical" evidence="7">
    <location>
        <begin position="101"/>
        <end position="123"/>
    </location>
</feature>
<dbReference type="InterPro" id="IPR010432">
    <property type="entry name" value="RDD"/>
</dbReference>
<keyword evidence="11" id="KW-1185">Reference proteome</keyword>
<accession>A0ABP9H5V5</accession>
<evidence type="ECO:0000259" key="9">
    <source>
        <dbReference type="Pfam" id="PF10708"/>
    </source>
</evidence>
<keyword evidence="2" id="KW-1003">Cell membrane</keyword>
<evidence type="ECO:0000256" key="3">
    <source>
        <dbReference type="ARBA" id="ARBA00022692"/>
    </source>
</evidence>
<evidence type="ECO:0000313" key="11">
    <source>
        <dbReference type="Proteomes" id="UP001501195"/>
    </source>
</evidence>
<protein>
    <recommendedName>
        <fullName evidence="12">RDD family membrane protein YckC</fullName>
    </recommendedName>
</protein>
<evidence type="ECO:0000256" key="2">
    <source>
        <dbReference type="ARBA" id="ARBA00022475"/>
    </source>
</evidence>
<feature type="domain" description="RDD" evidence="8">
    <location>
        <begin position="95"/>
        <end position="255"/>
    </location>
</feature>
<evidence type="ECO:0000313" key="10">
    <source>
        <dbReference type="EMBL" id="GAA4961660.1"/>
    </source>
</evidence>
<evidence type="ECO:0000256" key="6">
    <source>
        <dbReference type="SAM" id="MobiDB-lite"/>
    </source>
</evidence>
<gene>
    <name evidence="10" type="ORF">GCM10023225_01600</name>
</gene>
<keyword evidence="4 7" id="KW-1133">Transmembrane helix</keyword>
<organism evidence="10 11">
    <name type="scientific">Kineococcus glutinatus</name>
    <dbReference type="NCBI Taxonomy" id="1070872"/>
    <lineage>
        <taxon>Bacteria</taxon>
        <taxon>Bacillati</taxon>
        <taxon>Actinomycetota</taxon>
        <taxon>Actinomycetes</taxon>
        <taxon>Kineosporiales</taxon>
        <taxon>Kineosporiaceae</taxon>
        <taxon>Kineococcus</taxon>
    </lineage>
</organism>
<evidence type="ECO:0000256" key="1">
    <source>
        <dbReference type="ARBA" id="ARBA00004651"/>
    </source>
</evidence>
<evidence type="ECO:0008006" key="12">
    <source>
        <dbReference type="Google" id="ProtNLM"/>
    </source>
</evidence>
<feature type="compositionally biased region" description="Gly residues" evidence="6">
    <location>
        <begin position="38"/>
        <end position="48"/>
    </location>
</feature>
<dbReference type="RefSeq" id="WP_345710389.1">
    <property type="nucleotide sequence ID" value="NZ_BAABIL010000009.1"/>
</dbReference>
<evidence type="ECO:0000256" key="5">
    <source>
        <dbReference type="ARBA" id="ARBA00023136"/>
    </source>
</evidence>
<dbReference type="Pfam" id="PF10708">
    <property type="entry name" value="DUF2510"/>
    <property type="match status" value="1"/>
</dbReference>
<comment type="subcellular location">
    <subcellularLocation>
        <location evidence="1">Cell membrane</location>
        <topology evidence="1">Multi-pass membrane protein</topology>
    </subcellularLocation>
</comment>
<proteinExistence type="predicted"/>
<feature type="compositionally biased region" description="Low complexity" evidence="6">
    <location>
        <begin position="49"/>
        <end position="75"/>
    </location>
</feature>
<dbReference type="EMBL" id="BAABIL010000009">
    <property type="protein sequence ID" value="GAA4961660.1"/>
    <property type="molecule type" value="Genomic_DNA"/>
</dbReference>
<dbReference type="Proteomes" id="UP001501195">
    <property type="component" value="Unassembled WGS sequence"/>
</dbReference>
<dbReference type="InterPro" id="IPR018929">
    <property type="entry name" value="DUF2510"/>
</dbReference>
<dbReference type="Pfam" id="PF06271">
    <property type="entry name" value="RDD"/>
    <property type="match status" value="1"/>
</dbReference>
<sequence length="262" mass="28540">MSTPSGWYPDPSAPGWLRWWDGAAWTEHTHPAAPVQGNGQGSGQGSGQQGPWAQQPSPWAGPGTVQPTGQQPPWTAATEVPGGRARATPDGQPLAHLGMRLLARVVDGILVAALTAVAGYPYLQRMWVVFQDYWQEAMSAVEAGRAAPDTLGLLTDATYVEAAAALVPITIAVSAVYTIPMLRYFGATPGKLLCGVRVRSWARPGLPRWSESIMRWLTSDLLANLPSLGAVYQLLDYLWPLWDRRRQALHDKWAGTVVVRRR</sequence>
<keyword evidence="5 7" id="KW-0472">Membrane</keyword>
<keyword evidence="3 7" id="KW-0812">Transmembrane</keyword>
<name>A0ABP9H5V5_9ACTN</name>
<reference evidence="11" key="1">
    <citation type="journal article" date="2019" name="Int. J. Syst. Evol. Microbiol.">
        <title>The Global Catalogue of Microorganisms (GCM) 10K type strain sequencing project: providing services to taxonomists for standard genome sequencing and annotation.</title>
        <authorList>
            <consortium name="The Broad Institute Genomics Platform"/>
            <consortium name="The Broad Institute Genome Sequencing Center for Infectious Disease"/>
            <person name="Wu L."/>
            <person name="Ma J."/>
        </authorList>
    </citation>
    <scope>NUCLEOTIDE SEQUENCE [LARGE SCALE GENOMIC DNA]</scope>
    <source>
        <strain evidence="11">JCM 18126</strain>
    </source>
</reference>
<dbReference type="PANTHER" id="PTHR36115">
    <property type="entry name" value="PROLINE-RICH ANTIGEN HOMOLOG-RELATED"/>
    <property type="match status" value="1"/>
</dbReference>
<evidence type="ECO:0000256" key="7">
    <source>
        <dbReference type="SAM" id="Phobius"/>
    </source>
</evidence>
<evidence type="ECO:0000259" key="8">
    <source>
        <dbReference type="Pfam" id="PF06271"/>
    </source>
</evidence>